<proteinExistence type="predicted"/>
<name>A0A2V3W7Z1_9BACI</name>
<evidence type="ECO:0000313" key="4">
    <source>
        <dbReference type="EMBL" id="PXW89288.1"/>
    </source>
</evidence>
<gene>
    <name evidence="4" type="ORF">DFR56_10264</name>
</gene>
<comment type="caution">
    <text evidence="4">The sequence shown here is derived from an EMBL/GenBank/DDBJ whole genome shotgun (WGS) entry which is preliminary data.</text>
</comment>
<evidence type="ECO:0000259" key="1">
    <source>
        <dbReference type="Pfam" id="PF06054"/>
    </source>
</evidence>
<dbReference type="AlphaFoldDB" id="A0A2V3W7Z1"/>
<evidence type="ECO:0000313" key="5">
    <source>
        <dbReference type="Proteomes" id="UP000247978"/>
    </source>
</evidence>
<evidence type="ECO:0000259" key="3">
    <source>
        <dbReference type="Pfam" id="PF25166"/>
    </source>
</evidence>
<dbReference type="OrthoDB" id="3784230at2"/>
<dbReference type="Pfam" id="PF25164">
    <property type="entry name" value="CoiA_N"/>
    <property type="match status" value="1"/>
</dbReference>
<dbReference type="Pfam" id="PF25166">
    <property type="entry name" value="CoiA_C"/>
    <property type="match status" value="1"/>
</dbReference>
<sequence>MLRAITKEGDFVTLAILPEHQIEHMRQKQFFCPECKNNVIVRAGPKVIPHFAHKKKTNCSYQGGESAYHQRGKLLLFHWLRHQYENVQLEVHIPEINQRPDLLMEIGKRKIAIEFQCVTISLAEIKKRNIGYQQANITPIWILGANQFKRISYTHLQINGFTLQFVHQFSPNLPTMLFYFCPQSKEFSIINDVYPASTKRAIAKITFRKLHQLHFKSLFSMDPFYPRNLFTIWKKEKSKFRLKRSQAYGKELKWRYWLYDKGLHHETLPSIVYLPIPSQQRMNVPLWNWQSRFIIDFLHLQPRGKSFTLSEAKKFLRPFTYQSDHFPLLSMQANPIVEYLNLLKEIKIIHEIRKHHYIKRKAIHCYKRIDEAIIGDNELLNRFMYNQRQE</sequence>
<dbReference type="InterPro" id="IPR057252">
    <property type="entry name" value="CoiA_C"/>
</dbReference>
<organism evidence="4 5">
    <name type="scientific">Pseudogracilibacillus auburnensis</name>
    <dbReference type="NCBI Taxonomy" id="1494959"/>
    <lineage>
        <taxon>Bacteria</taxon>
        <taxon>Bacillati</taxon>
        <taxon>Bacillota</taxon>
        <taxon>Bacilli</taxon>
        <taxon>Bacillales</taxon>
        <taxon>Bacillaceae</taxon>
        <taxon>Pseudogracilibacillus</taxon>
    </lineage>
</organism>
<reference evidence="4 5" key="1">
    <citation type="submission" date="2018-05" db="EMBL/GenBank/DDBJ databases">
        <title>Genomic Encyclopedia of Type Strains, Phase IV (KMG-IV): sequencing the most valuable type-strain genomes for metagenomic binning, comparative biology and taxonomic classification.</title>
        <authorList>
            <person name="Goeker M."/>
        </authorList>
    </citation>
    <scope>NUCLEOTIDE SEQUENCE [LARGE SCALE GENOMIC DNA]</scope>
    <source>
        <strain evidence="4 5">DSM 28556</strain>
    </source>
</reference>
<dbReference type="RefSeq" id="WP_110394028.1">
    <property type="nucleotide sequence ID" value="NZ_JADIJL010000013.1"/>
</dbReference>
<feature type="domain" description="Competence protein CoiA C-terminal" evidence="3">
    <location>
        <begin position="233"/>
        <end position="373"/>
    </location>
</feature>
<dbReference type="InterPro" id="IPR057253">
    <property type="entry name" value="CoiA-like_N"/>
</dbReference>
<feature type="domain" description="Competence protein CoiA nuclease-like" evidence="1">
    <location>
        <begin position="65"/>
        <end position="220"/>
    </location>
</feature>
<evidence type="ECO:0000259" key="2">
    <source>
        <dbReference type="Pfam" id="PF25164"/>
    </source>
</evidence>
<dbReference type="Proteomes" id="UP000247978">
    <property type="component" value="Unassembled WGS sequence"/>
</dbReference>
<accession>A0A2V3W7Z1</accession>
<feature type="domain" description="Competence protein CoiA-like N-terminal" evidence="2">
    <location>
        <begin position="18"/>
        <end position="61"/>
    </location>
</feature>
<protein>
    <submittedName>
        <fullName evidence="4">Competence CoiA-like predicted nuclease</fullName>
    </submittedName>
</protein>
<dbReference type="PIRSF" id="PIRSF007487">
    <property type="entry name" value="Competence-induced_CoiA_bac"/>
    <property type="match status" value="1"/>
</dbReference>
<dbReference type="Pfam" id="PF06054">
    <property type="entry name" value="CoiA_nuc"/>
    <property type="match status" value="1"/>
</dbReference>
<dbReference type="InterPro" id="IPR021176">
    <property type="entry name" value="Competence-induced_CoiA"/>
</dbReference>
<dbReference type="EMBL" id="QJJQ01000002">
    <property type="protein sequence ID" value="PXW89288.1"/>
    <property type="molecule type" value="Genomic_DNA"/>
</dbReference>
<dbReference type="InterPro" id="IPR010330">
    <property type="entry name" value="CoiA_nuc"/>
</dbReference>
<keyword evidence="5" id="KW-1185">Reference proteome</keyword>